<dbReference type="GO" id="GO:0003700">
    <property type="term" value="F:DNA-binding transcription factor activity"/>
    <property type="evidence" value="ECO:0007669"/>
    <property type="project" value="InterPro"/>
</dbReference>
<evidence type="ECO:0000256" key="1">
    <source>
        <dbReference type="ARBA" id="ARBA00009437"/>
    </source>
</evidence>
<comment type="similarity">
    <text evidence="1">Belongs to the LysR transcriptional regulatory family.</text>
</comment>
<dbReference type="InterPro" id="IPR005119">
    <property type="entry name" value="LysR_subst-bd"/>
</dbReference>
<evidence type="ECO:0000256" key="4">
    <source>
        <dbReference type="ARBA" id="ARBA00023163"/>
    </source>
</evidence>
<evidence type="ECO:0000313" key="6">
    <source>
        <dbReference type="EMBL" id="TGM11940.1"/>
    </source>
</evidence>
<dbReference type="PANTHER" id="PTHR30537:SF5">
    <property type="entry name" value="HTH-TYPE TRANSCRIPTIONAL ACTIVATOR TTDR-RELATED"/>
    <property type="match status" value="1"/>
</dbReference>
<dbReference type="AlphaFoldDB" id="A0A5F2BVK2"/>
<evidence type="ECO:0000256" key="2">
    <source>
        <dbReference type="ARBA" id="ARBA00023015"/>
    </source>
</evidence>
<keyword evidence="9" id="KW-1185">Reference proteome</keyword>
<evidence type="ECO:0000256" key="3">
    <source>
        <dbReference type="ARBA" id="ARBA00023125"/>
    </source>
</evidence>
<dbReference type="GO" id="GO:0003677">
    <property type="term" value="F:DNA binding"/>
    <property type="evidence" value="ECO:0007669"/>
    <property type="project" value="UniProtKB-KW"/>
</dbReference>
<accession>A0A5F2BVK2</accession>
<dbReference type="EMBL" id="RQGV01000005">
    <property type="protein sequence ID" value="TGM15200.1"/>
    <property type="molecule type" value="Genomic_DNA"/>
</dbReference>
<reference evidence="6" key="1">
    <citation type="submission" date="2018-10" db="EMBL/GenBank/DDBJ databases">
        <authorList>
            <person name="Vincent A.T."/>
            <person name="Schiettekatte O."/>
            <person name="Bourhy P."/>
            <person name="Veyrier F.J."/>
            <person name="Picardeau M."/>
        </authorList>
    </citation>
    <scope>NUCLEOTIDE SEQUENCE</scope>
    <source>
        <strain evidence="6">201702406</strain>
    </source>
</reference>
<sequence>MERMNLDSIADLEIFEAVCKEGSFAKAAKRTRNSVPSISKRISRLEKSLKIILFNRTTRSMQLTEAGQNFLIRCERILSEIREAEKEAGKEKEMKGKIRMTAALPFANRILPECISEFSNLYPEISIEIVFSNEKSNLIYEQFDLAFRIMKPLSSPRCLRILPNPVIAVANPGYLDRVGTPTNIEELSKHKIMYVDEHSQIRIPKTKKRLMDLSSERQMKSNHATFLCEYAVNGGSGILFRSFWDVESNLRSGKLKRVLPNLILDSETMGCILFPAENISKRVQRFSGFLEEKIPFYPLEMK</sequence>
<dbReference type="InterPro" id="IPR058163">
    <property type="entry name" value="LysR-type_TF_proteobact-type"/>
</dbReference>
<evidence type="ECO:0000259" key="5">
    <source>
        <dbReference type="PROSITE" id="PS50931"/>
    </source>
</evidence>
<keyword evidence="4" id="KW-0804">Transcription</keyword>
<organism evidence="7 8">
    <name type="scientific">Leptospira selangorensis</name>
    <dbReference type="NCBI Taxonomy" id="2484982"/>
    <lineage>
        <taxon>Bacteria</taxon>
        <taxon>Pseudomonadati</taxon>
        <taxon>Spirochaetota</taxon>
        <taxon>Spirochaetia</taxon>
        <taxon>Leptospirales</taxon>
        <taxon>Leptospiraceae</taxon>
        <taxon>Leptospira</taxon>
    </lineage>
</organism>
<dbReference type="SUPFAM" id="SSF46785">
    <property type="entry name" value="Winged helix' DNA-binding domain"/>
    <property type="match status" value="1"/>
</dbReference>
<evidence type="ECO:0000313" key="8">
    <source>
        <dbReference type="Proteomes" id="UP000297832"/>
    </source>
</evidence>
<dbReference type="InterPro" id="IPR036388">
    <property type="entry name" value="WH-like_DNA-bd_sf"/>
</dbReference>
<protein>
    <submittedName>
        <fullName evidence="7">LysR family transcriptional regulator</fullName>
    </submittedName>
</protein>
<dbReference type="Proteomes" id="UP000297832">
    <property type="component" value="Unassembled WGS sequence"/>
</dbReference>
<name>A0A5F2BVK2_9LEPT</name>
<comment type="caution">
    <text evidence="7">The sequence shown here is derived from an EMBL/GenBank/DDBJ whole genome shotgun (WGS) entry which is preliminary data.</text>
</comment>
<dbReference type="FunFam" id="1.10.10.10:FF:000001">
    <property type="entry name" value="LysR family transcriptional regulator"/>
    <property type="match status" value="1"/>
</dbReference>
<evidence type="ECO:0000313" key="7">
    <source>
        <dbReference type="EMBL" id="TGM15200.1"/>
    </source>
</evidence>
<gene>
    <name evidence="7" type="ORF">EHQ81_02060</name>
    <name evidence="6" type="ORF">EHQ82_20555</name>
</gene>
<dbReference type="Gene3D" id="3.40.190.290">
    <property type="match status" value="1"/>
</dbReference>
<dbReference type="Proteomes" id="UP000298057">
    <property type="component" value="Unassembled WGS sequence"/>
</dbReference>
<dbReference type="SUPFAM" id="SSF53850">
    <property type="entry name" value="Periplasmic binding protein-like II"/>
    <property type="match status" value="1"/>
</dbReference>
<dbReference type="InterPro" id="IPR000847">
    <property type="entry name" value="LysR_HTH_N"/>
</dbReference>
<dbReference type="Gene3D" id="1.10.10.10">
    <property type="entry name" value="Winged helix-like DNA-binding domain superfamily/Winged helix DNA-binding domain"/>
    <property type="match status" value="1"/>
</dbReference>
<keyword evidence="2" id="KW-0805">Transcription regulation</keyword>
<reference evidence="7 8" key="2">
    <citation type="journal article" date="2019" name="PLoS Negl. Trop. Dis.">
        <title>Revisiting the worldwide diversity of Leptospira species in the environment.</title>
        <authorList>
            <person name="Vincent A.T."/>
            <person name="Schiettekatte O."/>
            <person name="Bourhy P."/>
            <person name="Veyrier F.J."/>
            <person name="Picardeau M."/>
        </authorList>
    </citation>
    <scope>NUCLEOTIDE SEQUENCE [LARGE SCALE GENOMIC DNA]</scope>
    <source>
        <strain evidence="7 8">201702405</strain>
        <strain evidence="6">201702406</strain>
    </source>
</reference>
<dbReference type="EMBL" id="RQGU01000161">
    <property type="protein sequence ID" value="TGM11940.1"/>
    <property type="molecule type" value="Genomic_DNA"/>
</dbReference>
<dbReference type="PROSITE" id="PS50931">
    <property type="entry name" value="HTH_LYSR"/>
    <property type="match status" value="1"/>
</dbReference>
<dbReference type="PANTHER" id="PTHR30537">
    <property type="entry name" value="HTH-TYPE TRANSCRIPTIONAL REGULATOR"/>
    <property type="match status" value="1"/>
</dbReference>
<dbReference type="InterPro" id="IPR036390">
    <property type="entry name" value="WH_DNA-bd_sf"/>
</dbReference>
<proteinExistence type="inferred from homology"/>
<evidence type="ECO:0000313" key="9">
    <source>
        <dbReference type="Proteomes" id="UP000298057"/>
    </source>
</evidence>
<dbReference type="Pfam" id="PF00126">
    <property type="entry name" value="HTH_1"/>
    <property type="match status" value="1"/>
</dbReference>
<dbReference type="Pfam" id="PF03466">
    <property type="entry name" value="LysR_substrate"/>
    <property type="match status" value="1"/>
</dbReference>
<dbReference type="RefSeq" id="WP_135629174.1">
    <property type="nucleotide sequence ID" value="NZ_RQGU01000161.1"/>
</dbReference>
<feature type="domain" description="HTH lysR-type" evidence="5">
    <location>
        <begin position="7"/>
        <end position="64"/>
    </location>
</feature>
<keyword evidence="3" id="KW-0238">DNA-binding</keyword>